<sequence>MGDMQRKYPTWHDYFEFITTVSPPTESVNFFSAQPCAHRYLQDTSAYQPIPFFSRYDKGDTSDTFFNETLRTARTIPYALAVVRKEVLNLRDKAADEWVTGSAGQPDYVLFVQFASGLNGYRDTVHGGVLASLLDEALGCCVEGFRQQLKAEERTALYTANLNVSYRAPVASPGVYAVKAWLMRRDGRKWFLEAQVVGEDGRVRADVKSLWVSEKPRAAL</sequence>
<evidence type="ECO:0000313" key="5">
    <source>
        <dbReference type="Proteomes" id="UP000465221"/>
    </source>
</evidence>
<accession>A0A8E0QSN9</accession>
<dbReference type="PANTHER" id="PTHR47260">
    <property type="entry name" value="UPF0644 PROTEIN PB2B4.06"/>
    <property type="match status" value="1"/>
</dbReference>
<dbReference type="RefSeq" id="XP_043147680.1">
    <property type="nucleotide sequence ID" value="XM_043291745.1"/>
</dbReference>
<dbReference type="InterPro" id="IPR006683">
    <property type="entry name" value="Thioestr_dom"/>
</dbReference>
<protein>
    <submittedName>
        <fullName evidence="2">Acyl-coenzyme A thioesterase THEM4</fullName>
    </submittedName>
</protein>
<dbReference type="InterPro" id="IPR029069">
    <property type="entry name" value="HotDog_dom_sf"/>
</dbReference>
<comment type="caution">
    <text evidence="3">The sequence shown here is derived from an EMBL/GenBank/DDBJ whole genome shotgun (WGS) entry which is preliminary data.</text>
</comment>
<evidence type="ECO:0000259" key="1">
    <source>
        <dbReference type="Pfam" id="PF03061"/>
    </source>
</evidence>
<feature type="domain" description="Thioesterase" evidence="1">
    <location>
        <begin position="124"/>
        <end position="203"/>
    </location>
</feature>
<dbReference type="Gene3D" id="3.10.129.10">
    <property type="entry name" value="Hotdog Thioesterase"/>
    <property type="match status" value="1"/>
</dbReference>
<dbReference type="SUPFAM" id="SSF54637">
    <property type="entry name" value="Thioesterase/thiol ester dehydrase-isomerase"/>
    <property type="match status" value="1"/>
</dbReference>
<dbReference type="AlphaFoldDB" id="A0A8E0QSN9"/>
<dbReference type="Pfam" id="PF03061">
    <property type="entry name" value="4HBT"/>
    <property type="match status" value="1"/>
</dbReference>
<evidence type="ECO:0000313" key="4">
    <source>
        <dbReference type="Proteomes" id="UP000036893"/>
    </source>
</evidence>
<dbReference type="EMBL" id="BLKC01000127">
    <property type="protein sequence ID" value="GFF55727.1"/>
    <property type="molecule type" value="Genomic_DNA"/>
</dbReference>
<reference evidence="3" key="3">
    <citation type="submission" date="2021-01" db="EMBL/GenBank/DDBJ databases">
        <title>Pan-genome distribution and transcriptional activeness of fungal secondary metabolism genes in Aspergillus section Fumigati.</title>
        <authorList>
            <person name="Takahashi H."/>
            <person name="Umemura M."/>
            <person name="Ninomiya A."/>
            <person name="Kusuya Y."/>
            <person name="Urayama S."/>
            <person name="Shimizu M."/>
            <person name="Watanabe A."/>
            <person name="Kamei K."/>
            <person name="Yaguchi T."/>
            <person name="Hagiwara D."/>
        </authorList>
    </citation>
    <scope>NUCLEOTIDE SEQUENCE</scope>
    <source>
        <strain evidence="3">IFM 46973</strain>
    </source>
</reference>
<organism evidence="3 4">
    <name type="scientific">Aspergillus udagawae</name>
    <dbReference type="NCBI Taxonomy" id="91492"/>
    <lineage>
        <taxon>Eukaryota</taxon>
        <taxon>Fungi</taxon>
        <taxon>Dikarya</taxon>
        <taxon>Ascomycota</taxon>
        <taxon>Pezizomycotina</taxon>
        <taxon>Eurotiomycetes</taxon>
        <taxon>Eurotiomycetidae</taxon>
        <taxon>Eurotiales</taxon>
        <taxon>Aspergillaceae</taxon>
        <taxon>Aspergillus</taxon>
        <taxon>Aspergillus subgen. Fumigati</taxon>
    </lineage>
</organism>
<name>A0A8E0QSN9_9EURO</name>
<reference evidence="3" key="1">
    <citation type="journal article" date="2015" name="Genome Announc.">
        <title>Draft Genome Sequence of the Pathogenic Filamentous Fungus Aspergillus udagawae Strain IFM 46973T.</title>
        <authorList>
            <person name="Kusuya Y."/>
            <person name="Takahashi-Nakaguchi A."/>
            <person name="Takahashi H."/>
            <person name="Yaguchi T."/>
        </authorList>
    </citation>
    <scope>NUCLEOTIDE SEQUENCE</scope>
    <source>
        <strain evidence="3">IFM 46973</strain>
    </source>
</reference>
<dbReference type="EMBL" id="BBXM02000005">
    <property type="protein sequence ID" value="GIC90414.1"/>
    <property type="molecule type" value="Genomic_DNA"/>
</dbReference>
<dbReference type="PANTHER" id="PTHR47260:SF3">
    <property type="entry name" value="THIOESTERASE FAMILY PROTEIN (AFU_ORTHOLOGUE AFUA_7G03960)"/>
    <property type="match status" value="1"/>
</dbReference>
<gene>
    <name evidence="3" type="ORF">Aud_006848</name>
    <name evidence="2" type="ORF">IFM46972_10338</name>
</gene>
<evidence type="ECO:0000313" key="3">
    <source>
        <dbReference type="EMBL" id="GIC90414.1"/>
    </source>
</evidence>
<evidence type="ECO:0000313" key="2">
    <source>
        <dbReference type="EMBL" id="GFF55727.1"/>
    </source>
</evidence>
<dbReference type="Proteomes" id="UP000465221">
    <property type="component" value="Unassembled WGS sequence"/>
</dbReference>
<dbReference type="CDD" id="cd03443">
    <property type="entry name" value="PaaI_thioesterase"/>
    <property type="match status" value="1"/>
</dbReference>
<dbReference type="InterPro" id="IPR052061">
    <property type="entry name" value="PTE-AB_protein"/>
</dbReference>
<dbReference type="Proteomes" id="UP000036893">
    <property type="component" value="Unassembled WGS sequence"/>
</dbReference>
<proteinExistence type="predicted"/>
<dbReference type="GeneID" id="66994325"/>
<reference evidence="2 5" key="2">
    <citation type="submission" date="2020-01" db="EMBL/GenBank/DDBJ databases">
        <title>Draft genome sequence of Aspergillus udagawae IFM 46972.</title>
        <authorList>
            <person name="Takahashi H."/>
            <person name="Yaguchi T."/>
        </authorList>
    </citation>
    <scope>NUCLEOTIDE SEQUENCE [LARGE SCALE GENOMIC DNA]</scope>
    <source>
        <strain evidence="2 5">IFM 46972</strain>
    </source>
</reference>